<dbReference type="Proteomes" id="UP000285794">
    <property type="component" value="Unassembled WGS sequence"/>
</dbReference>
<dbReference type="InterPro" id="IPR015882">
    <property type="entry name" value="HEX_bac_N"/>
</dbReference>
<proteinExistence type="inferred from homology"/>
<name>A0A425Y1L9_9BACT</name>
<dbReference type="InterPro" id="IPR025705">
    <property type="entry name" value="Beta_hexosaminidase_sua/sub"/>
</dbReference>
<feature type="domain" description="Glycoside hydrolase family 20 catalytic" evidence="7">
    <location>
        <begin position="151"/>
        <end position="483"/>
    </location>
</feature>
<dbReference type="Pfam" id="PF02838">
    <property type="entry name" value="Glyco_hydro_20b"/>
    <property type="match status" value="1"/>
</dbReference>
<dbReference type="CDD" id="cd06563">
    <property type="entry name" value="GH20_chitobiase-like"/>
    <property type="match status" value="1"/>
</dbReference>
<dbReference type="EC" id="3.2.1.52" evidence="3"/>
<evidence type="ECO:0000256" key="1">
    <source>
        <dbReference type="ARBA" id="ARBA00001231"/>
    </source>
</evidence>
<dbReference type="SUPFAM" id="SSF51445">
    <property type="entry name" value="(Trans)glycosidases"/>
    <property type="match status" value="1"/>
</dbReference>
<keyword evidence="5" id="KW-0326">Glycosidase</keyword>
<evidence type="ECO:0000256" key="6">
    <source>
        <dbReference type="PIRSR" id="PIRSR625705-1"/>
    </source>
</evidence>
<evidence type="ECO:0000256" key="2">
    <source>
        <dbReference type="ARBA" id="ARBA00006285"/>
    </source>
</evidence>
<dbReference type="SUPFAM" id="SSF55545">
    <property type="entry name" value="beta-N-acetylhexosaminidase-like domain"/>
    <property type="match status" value="1"/>
</dbReference>
<dbReference type="PRINTS" id="PR00738">
    <property type="entry name" value="GLHYDRLASE20"/>
</dbReference>
<sequence>MKSKMFTLFFLILYQVVCGQKILPTPMEVELFKTSFIFSKEIVLAYEKDCIETAQYLSDRLDKYFLIKLVESDTGDIVLAKSITYNHLGEEGYWLRVSQSQINISSISEKGLFYGVQTLLQLLPVEVQAGAPFTLNNYKIQCLEVMDQPKYDWRSFMLDSGRQYQKPQFIKKYLEHLAMLKMNVFHWHLTEGQGWRIEIKKYPRLAKIGSKVAKGKEQQGYYTQEEIKDIVAFASKLHITIVPEIDVPGHSEAALTAYPEMSCFNEVPANIMSFSSTLFCGGKEDTYQFLQDILDEVCELFPSEYIHLGGDEAPKDNWDKCPDCQLRIKQEKLNNTHDLQLYFSSRLANYLKTKGRKVIFWGDILHRKGMELPDNVVIQWWNWNSYKDKALKQAVKRGHQVICNTNYGTYLNYPIKPWFRYKKKGSYDLKTTYEQNPSDLSDPHDLVLGMGCCMWTDWSVKENLIDRRVFPRIFSLSEQMWSKGERLKFDEFHKKVKAKYPLLRELGIDFGPALKDEVPLDYRWN</sequence>
<dbReference type="InterPro" id="IPR029018">
    <property type="entry name" value="Hex-like_dom2"/>
</dbReference>
<gene>
    <name evidence="9" type="ORF">DWB61_08835</name>
</gene>
<evidence type="ECO:0000256" key="5">
    <source>
        <dbReference type="ARBA" id="ARBA00023295"/>
    </source>
</evidence>
<protein>
    <recommendedName>
        <fullName evidence="3">beta-N-acetylhexosaminidase</fullName>
        <ecNumber evidence="3">3.2.1.52</ecNumber>
    </recommendedName>
</protein>
<dbReference type="Gene3D" id="3.20.20.80">
    <property type="entry name" value="Glycosidases"/>
    <property type="match status" value="1"/>
</dbReference>
<dbReference type="Pfam" id="PF00728">
    <property type="entry name" value="Glyco_hydro_20"/>
    <property type="match status" value="1"/>
</dbReference>
<keyword evidence="10" id="KW-1185">Reference proteome</keyword>
<dbReference type="OrthoDB" id="1090159at2"/>
<dbReference type="GO" id="GO:0004563">
    <property type="term" value="F:beta-N-acetylhexosaminidase activity"/>
    <property type="evidence" value="ECO:0007669"/>
    <property type="project" value="UniProtKB-EC"/>
</dbReference>
<comment type="similarity">
    <text evidence="2">Belongs to the glycosyl hydrolase 20 family.</text>
</comment>
<evidence type="ECO:0000256" key="4">
    <source>
        <dbReference type="ARBA" id="ARBA00022801"/>
    </source>
</evidence>
<dbReference type="PANTHER" id="PTHR22600">
    <property type="entry name" value="BETA-HEXOSAMINIDASE"/>
    <property type="match status" value="1"/>
</dbReference>
<feature type="active site" description="Proton donor" evidence="6">
    <location>
        <position position="312"/>
    </location>
</feature>
<dbReference type="EMBL" id="QQWG01000007">
    <property type="protein sequence ID" value="RRG21848.1"/>
    <property type="molecule type" value="Genomic_DNA"/>
</dbReference>
<evidence type="ECO:0000256" key="3">
    <source>
        <dbReference type="ARBA" id="ARBA00012663"/>
    </source>
</evidence>
<evidence type="ECO:0000313" key="9">
    <source>
        <dbReference type="EMBL" id="RRG21848.1"/>
    </source>
</evidence>
<organism evidence="9 10">
    <name type="scientific">Ancylomarina euxinus</name>
    <dbReference type="NCBI Taxonomy" id="2283627"/>
    <lineage>
        <taxon>Bacteria</taxon>
        <taxon>Pseudomonadati</taxon>
        <taxon>Bacteroidota</taxon>
        <taxon>Bacteroidia</taxon>
        <taxon>Marinilabiliales</taxon>
        <taxon>Marinifilaceae</taxon>
        <taxon>Ancylomarina</taxon>
    </lineage>
</organism>
<evidence type="ECO:0000259" key="7">
    <source>
        <dbReference type="Pfam" id="PF00728"/>
    </source>
</evidence>
<dbReference type="GO" id="GO:0030203">
    <property type="term" value="P:glycosaminoglycan metabolic process"/>
    <property type="evidence" value="ECO:0007669"/>
    <property type="project" value="TreeGrafter"/>
</dbReference>
<evidence type="ECO:0000313" key="10">
    <source>
        <dbReference type="Proteomes" id="UP000285794"/>
    </source>
</evidence>
<dbReference type="InterPro" id="IPR015883">
    <property type="entry name" value="Glyco_hydro_20_cat"/>
</dbReference>
<dbReference type="PIRSF" id="PIRSF001093">
    <property type="entry name" value="B-hxosamndse_ab_euk"/>
    <property type="match status" value="1"/>
</dbReference>
<feature type="domain" description="Beta-hexosaminidase bacterial type N-terminal" evidence="8">
    <location>
        <begin position="21"/>
        <end position="147"/>
    </location>
</feature>
<dbReference type="AlphaFoldDB" id="A0A425Y1L9"/>
<dbReference type="PANTHER" id="PTHR22600:SF57">
    <property type="entry name" value="BETA-N-ACETYLHEXOSAMINIDASE"/>
    <property type="match status" value="1"/>
</dbReference>
<reference evidence="9 10" key="1">
    <citation type="submission" date="2018-07" db="EMBL/GenBank/DDBJ databases">
        <title>Draft genome sequence of Ancylomarina sp. M1P.</title>
        <authorList>
            <person name="Yadav S."/>
            <person name="Villanueva L."/>
            <person name="Damste J.S.S."/>
        </authorList>
    </citation>
    <scope>NUCLEOTIDE SEQUENCE [LARGE SCALE GENOMIC DNA]</scope>
    <source>
        <strain evidence="9 10">M1P</strain>
    </source>
</reference>
<evidence type="ECO:0000259" key="8">
    <source>
        <dbReference type="Pfam" id="PF02838"/>
    </source>
</evidence>
<keyword evidence="4" id="KW-0378">Hydrolase</keyword>
<dbReference type="GO" id="GO:0005975">
    <property type="term" value="P:carbohydrate metabolic process"/>
    <property type="evidence" value="ECO:0007669"/>
    <property type="project" value="InterPro"/>
</dbReference>
<dbReference type="RefSeq" id="WP_125030533.1">
    <property type="nucleotide sequence ID" value="NZ_JAPXVP010000007.1"/>
</dbReference>
<dbReference type="InterPro" id="IPR017853">
    <property type="entry name" value="GH"/>
</dbReference>
<dbReference type="Gene3D" id="3.30.379.10">
    <property type="entry name" value="Chitobiase/beta-hexosaminidase domain 2-like"/>
    <property type="match status" value="1"/>
</dbReference>
<accession>A0A425Y1L9</accession>
<comment type="catalytic activity">
    <reaction evidence="1">
        <text>Hydrolysis of terminal non-reducing N-acetyl-D-hexosamine residues in N-acetyl-beta-D-hexosaminides.</text>
        <dbReference type="EC" id="3.2.1.52"/>
    </reaction>
</comment>
<comment type="caution">
    <text evidence="9">The sequence shown here is derived from an EMBL/GenBank/DDBJ whole genome shotgun (WGS) entry which is preliminary data.</text>
</comment>
<dbReference type="GO" id="GO:0016020">
    <property type="term" value="C:membrane"/>
    <property type="evidence" value="ECO:0007669"/>
    <property type="project" value="TreeGrafter"/>
</dbReference>